<evidence type="ECO:0000256" key="1">
    <source>
        <dbReference type="SAM" id="SignalP"/>
    </source>
</evidence>
<dbReference type="PANTHER" id="PTHR47635">
    <property type="entry name" value="CUB DOMAIN-CONTAINING PROTEIN"/>
    <property type="match status" value="1"/>
</dbReference>
<proteinExistence type="predicted"/>
<dbReference type="GeneID" id="118413012"/>
<sequence length="170" mass="17760">MGGPDMRTMELALLLLLAATARTAAEGDIKVSIDKELANIEELEEDVHKYGRRGFTGGGLSGGGFSGSGEGSKYISLGCWKDTGNRAIATLEGTDARLDGSYPARKNAIEKCYQVAKSRGFSVFAVQNGGWCAGSATALSTYRKYGPSSGCGKDGEGGGWANEVYLITGK</sequence>
<dbReference type="AlphaFoldDB" id="A0A9J7MM05"/>
<protein>
    <submittedName>
        <fullName evidence="3">Uncharacterized protein LOC118413012</fullName>
    </submittedName>
</protein>
<feature type="signal peptide" evidence="1">
    <location>
        <begin position="1"/>
        <end position="25"/>
    </location>
</feature>
<dbReference type="Proteomes" id="UP000001554">
    <property type="component" value="Chromosome 4"/>
</dbReference>
<feature type="chain" id="PRO_5039921671" evidence="1">
    <location>
        <begin position="26"/>
        <end position="170"/>
    </location>
</feature>
<accession>A0A9J7MM05</accession>
<dbReference type="KEGG" id="bfo:118413012"/>
<evidence type="ECO:0000313" key="3">
    <source>
        <dbReference type="RefSeq" id="XP_035672021.1"/>
    </source>
</evidence>
<keyword evidence="1" id="KW-0732">Signal</keyword>
<evidence type="ECO:0000313" key="2">
    <source>
        <dbReference type="Proteomes" id="UP000001554"/>
    </source>
</evidence>
<dbReference type="RefSeq" id="XP_035672021.1">
    <property type="nucleotide sequence ID" value="XM_035816128.1"/>
</dbReference>
<gene>
    <name evidence="3" type="primary">LOC118413012</name>
</gene>
<reference evidence="3" key="2">
    <citation type="submission" date="2025-08" db="UniProtKB">
        <authorList>
            <consortium name="RefSeq"/>
        </authorList>
    </citation>
    <scope>IDENTIFICATION</scope>
    <source>
        <strain evidence="3">S238N-H82</strain>
        <tissue evidence="3">Testes</tissue>
    </source>
</reference>
<organism evidence="2 3">
    <name type="scientific">Branchiostoma floridae</name>
    <name type="common">Florida lancelet</name>
    <name type="synonym">Amphioxus</name>
    <dbReference type="NCBI Taxonomy" id="7739"/>
    <lineage>
        <taxon>Eukaryota</taxon>
        <taxon>Metazoa</taxon>
        <taxon>Chordata</taxon>
        <taxon>Cephalochordata</taxon>
        <taxon>Leptocardii</taxon>
        <taxon>Amphioxiformes</taxon>
        <taxon>Branchiostomatidae</taxon>
        <taxon>Branchiostoma</taxon>
    </lineage>
</organism>
<name>A0A9J7MM05_BRAFL</name>
<dbReference type="PANTHER" id="PTHR47635:SF2">
    <property type="entry name" value="LAMG-LIKE JELLYROLL FOLD DOMAIN-CONTAINING PROTEIN"/>
    <property type="match status" value="1"/>
</dbReference>
<reference evidence="2" key="1">
    <citation type="journal article" date="2020" name="Nat. Ecol. Evol.">
        <title>Deeply conserved synteny resolves early events in vertebrate evolution.</title>
        <authorList>
            <person name="Simakov O."/>
            <person name="Marletaz F."/>
            <person name="Yue J.X."/>
            <person name="O'Connell B."/>
            <person name="Jenkins J."/>
            <person name="Brandt A."/>
            <person name="Calef R."/>
            <person name="Tung C.H."/>
            <person name="Huang T.K."/>
            <person name="Schmutz J."/>
            <person name="Satoh N."/>
            <person name="Yu J.K."/>
            <person name="Putnam N.H."/>
            <person name="Green R.E."/>
            <person name="Rokhsar D.S."/>
        </authorList>
    </citation>
    <scope>NUCLEOTIDE SEQUENCE [LARGE SCALE GENOMIC DNA]</scope>
    <source>
        <strain evidence="2">S238N-H82</strain>
    </source>
</reference>
<keyword evidence="2" id="KW-1185">Reference proteome</keyword>